<evidence type="ECO:0000256" key="3">
    <source>
        <dbReference type="PIRSR" id="PIRSR016184-1"/>
    </source>
</evidence>
<accession>A0A521C5D1</accession>
<dbReference type="RefSeq" id="WP_142713807.1">
    <property type="nucleotide sequence ID" value="NZ_FXTH01000005.1"/>
</dbReference>
<proteinExistence type="inferred from homology"/>
<name>A0A521C5D1_9BACT</name>
<dbReference type="NCBIfam" id="TIGR00654">
    <property type="entry name" value="PhzF_family"/>
    <property type="match status" value="1"/>
</dbReference>
<dbReference type="InterPro" id="IPR003719">
    <property type="entry name" value="Phenazine_PhzF-like"/>
</dbReference>
<comment type="similarity">
    <text evidence="1">Belongs to the PhzF family.</text>
</comment>
<evidence type="ECO:0000256" key="1">
    <source>
        <dbReference type="ARBA" id="ARBA00008270"/>
    </source>
</evidence>
<keyword evidence="2" id="KW-0413">Isomerase</keyword>
<dbReference type="Proteomes" id="UP000317593">
    <property type="component" value="Unassembled WGS sequence"/>
</dbReference>
<dbReference type="GO" id="GO:0016853">
    <property type="term" value="F:isomerase activity"/>
    <property type="evidence" value="ECO:0007669"/>
    <property type="project" value="UniProtKB-KW"/>
</dbReference>
<dbReference type="PANTHER" id="PTHR13774">
    <property type="entry name" value="PHENAZINE BIOSYNTHESIS PROTEIN"/>
    <property type="match status" value="1"/>
</dbReference>
<dbReference type="EMBL" id="FXTH01000005">
    <property type="protein sequence ID" value="SMO54603.1"/>
    <property type="molecule type" value="Genomic_DNA"/>
</dbReference>
<sequence>MNISLYQVDAFASDVFEGNPAAVCPLDGWLPDELMQQIALENNLSETAFFVKAGQGYQLRWFTPATEVDLCGHATLGSAHVLFEHLGYDRESIVFDTRSGELEVCRRGRQLVMDFPAARLNAFDPPAALEEALQVSAVKVYRDMDILCVVEDGERLQSIAPDFQLLGTIDTRGVIVTAPSTDERFDFISRFFAPAAGVNEDPVTGSAHTILVPYWSRTLHQKELVGRQVSARGGTVFCEDRGRRVLLAGEACTYLEGQITI</sequence>
<reference evidence="4 5" key="1">
    <citation type="submission" date="2017-05" db="EMBL/GenBank/DDBJ databases">
        <authorList>
            <person name="Varghese N."/>
            <person name="Submissions S."/>
        </authorList>
    </citation>
    <scope>NUCLEOTIDE SEQUENCE [LARGE SCALE GENOMIC DNA]</scope>
    <source>
        <strain evidence="4 5">DSM 21194</strain>
    </source>
</reference>
<dbReference type="AlphaFoldDB" id="A0A521C5D1"/>
<dbReference type="Gene3D" id="3.10.310.10">
    <property type="entry name" value="Diaminopimelate Epimerase, Chain A, domain 1"/>
    <property type="match status" value="2"/>
</dbReference>
<dbReference type="GO" id="GO:0005737">
    <property type="term" value="C:cytoplasm"/>
    <property type="evidence" value="ECO:0007669"/>
    <property type="project" value="TreeGrafter"/>
</dbReference>
<dbReference type="SUPFAM" id="SSF54506">
    <property type="entry name" value="Diaminopimelate epimerase-like"/>
    <property type="match status" value="1"/>
</dbReference>
<dbReference type="PANTHER" id="PTHR13774:SF17">
    <property type="entry name" value="PHENAZINE BIOSYNTHESIS-LIKE DOMAIN-CONTAINING PROTEIN"/>
    <property type="match status" value="1"/>
</dbReference>
<dbReference type="Pfam" id="PF02567">
    <property type="entry name" value="PhzC-PhzF"/>
    <property type="match status" value="1"/>
</dbReference>
<dbReference type="OrthoDB" id="9788221at2"/>
<feature type="active site" evidence="3">
    <location>
        <position position="46"/>
    </location>
</feature>
<evidence type="ECO:0000256" key="2">
    <source>
        <dbReference type="ARBA" id="ARBA00023235"/>
    </source>
</evidence>
<keyword evidence="5" id="KW-1185">Reference proteome</keyword>
<evidence type="ECO:0000313" key="5">
    <source>
        <dbReference type="Proteomes" id="UP000317593"/>
    </source>
</evidence>
<organism evidence="4 5">
    <name type="scientific">Fodinibius sediminis</name>
    <dbReference type="NCBI Taxonomy" id="1214077"/>
    <lineage>
        <taxon>Bacteria</taxon>
        <taxon>Pseudomonadati</taxon>
        <taxon>Balneolota</taxon>
        <taxon>Balneolia</taxon>
        <taxon>Balneolales</taxon>
        <taxon>Balneolaceae</taxon>
        <taxon>Fodinibius</taxon>
    </lineage>
</organism>
<protein>
    <submittedName>
        <fullName evidence="4">Phenazine biosynthesis protein PhzF family</fullName>
    </submittedName>
</protein>
<evidence type="ECO:0000313" key="4">
    <source>
        <dbReference type="EMBL" id="SMO54603.1"/>
    </source>
</evidence>
<gene>
    <name evidence="4" type="ORF">SAMN06265218_10542</name>
</gene>
<dbReference type="PIRSF" id="PIRSF016184">
    <property type="entry name" value="PhzC_PhzF"/>
    <property type="match status" value="1"/>
</dbReference>